<proteinExistence type="predicted"/>
<keyword evidence="1 2" id="KW-0728">SH3 domain</keyword>
<evidence type="ECO:0000313" key="6">
    <source>
        <dbReference type="WBParaSite" id="MCU_002696-RB"/>
    </source>
</evidence>
<dbReference type="PROSITE" id="PS50002">
    <property type="entry name" value="SH3"/>
    <property type="match status" value="2"/>
</dbReference>
<sequence length="371" mass="40484">MNINEYESSGLFPENASQQRTHAFAPRQESFVEDVNAGRQHPTAIAKTAYNAKCQEELDLAPGDLLYLVHKIDENSYFAETVTTKKRGLVHTNLIELQANHPVEPEPTGSGFGSTSSLSSSSSPQSASLCTSKSDEIFADPPPLIGKTATLGGIRRCLLQDTLLNELQQKLSTNTCGSPPQSPSQDEPRQLPVKLSTNEVEPDSKEANEDTKVSAPPQPSPETKVSRRKTLWLAVDNIPEDANTDSLEFKKGDVLRWIDYDPKYLKPNSGPLPPDEFLECETWAGSPVVVPSGFVRLLTSRLELTEALGRRPRAEVIANFSASHNSELSVSVGEVIYLLTDCSATEFLAMNKSGTRGKVPKNVLNVLVAPK</sequence>
<protein>
    <submittedName>
        <fullName evidence="5 6">SH3 domain-containing protein</fullName>
    </submittedName>
</protein>
<dbReference type="InterPro" id="IPR036028">
    <property type="entry name" value="SH3-like_dom_sf"/>
</dbReference>
<dbReference type="WBParaSite" id="MCU_002696-RC">
    <property type="protein sequence ID" value="MCU_002696-RC"/>
    <property type="gene ID" value="MCU_002696"/>
</dbReference>
<feature type="region of interest" description="Disordered" evidence="3">
    <location>
        <begin position="1"/>
        <end position="21"/>
    </location>
</feature>
<reference evidence="5 6" key="1">
    <citation type="submission" date="2019-11" db="UniProtKB">
        <authorList>
            <consortium name="WormBaseParasite"/>
        </authorList>
    </citation>
    <scope>IDENTIFICATION</scope>
</reference>
<dbReference type="SUPFAM" id="SSF50044">
    <property type="entry name" value="SH3-domain"/>
    <property type="match status" value="2"/>
</dbReference>
<feature type="compositionally biased region" description="Low complexity" evidence="3">
    <location>
        <begin position="113"/>
        <end position="129"/>
    </location>
</feature>
<accession>A0A5K3ES77</accession>
<feature type="region of interest" description="Disordered" evidence="3">
    <location>
        <begin position="99"/>
        <end position="129"/>
    </location>
</feature>
<name>A0A5K3ES77_MESCO</name>
<dbReference type="AlphaFoldDB" id="A0A5K3ES77"/>
<evidence type="ECO:0000313" key="5">
    <source>
        <dbReference type="WBParaSite" id="MCU_002696-RA"/>
    </source>
</evidence>
<feature type="domain" description="SH3" evidence="4">
    <location>
        <begin position="39"/>
        <end position="100"/>
    </location>
</feature>
<evidence type="ECO:0000313" key="7">
    <source>
        <dbReference type="WBParaSite" id="MCU_002696-RC"/>
    </source>
</evidence>
<dbReference type="WBParaSite" id="MCU_002696-RB">
    <property type="protein sequence ID" value="MCU_002696-RB"/>
    <property type="gene ID" value="MCU_002696"/>
</dbReference>
<dbReference type="SMART" id="SM00326">
    <property type="entry name" value="SH3"/>
    <property type="match status" value="2"/>
</dbReference>
<dbReference type="WBParaSite" id="MCU_002696-RA">
    <property type="protein sequence ID" value="MCU_002696-RA"/>
    <property type="gene ID" value="MCU_002696"/>
</dbReference>
<evidence type="ECO:0000256" key="2">
    <source>
        <dbReference type="PROSITE-ProRule" id="PRU00192"/>
    </source>
</evidence>
<feature type="domain" description="SH3" evidence="4">
    <location>
        <begin position="309"/>
        <end position="369"/>
    </location>
</feature>
<dbReference type="InterPro" id="IPR001452">
    <property type="entry name" value="SH3_domain"/>
</dbReference>
<feature type="compositionally biased region" description="Polar residues" evidence="3">
    <location>
        <begin position="172"/>
        <end position="185"/>
    </location>
</feature>
<dbReference type="Gene3D" id="2.30.30.40">
    <property type="entry name" value="SH3 Domains"/>
    <property type="match status" value="2"/>
</dbReference>
<feature type="compositionally biased region" description="Basic and acidic residues" evidence="3">
    <location>
        <begin position="202"/>
        <end position="212"/>
    </location>
</feature>
<evidence type="ECO:0000256" key="1">
    <source>
        <dbReference type="ARBA" id="ARBA00022443"/>
    </source>
</evidence>
<feature type="region of interest" description="Disordered" evidence="3">
    <location>
        <begin position="172"/>
        <end position="227"/>
    </location>
</feature>
<organism evidence="7">
    <name type="scientific">Mesocestoides corti</name>
    <name type="common">Flatworm</name>
    <dbReference type="NCBI Taxonomy" id="53468"/>
    <lineage>
        <taxon>Eukaryota</taxon>
        <taxon>Metazoa</taxon>
        <taxon>Spiralia</taxon>
        <taxon>Lophotrochozoa</taxon>
        <taxon>Platyhelminthes</taxon>
        <taxon>Cestoda</taxon>
        <taxon>Eucestoda</taxon>
        <taxon>Cyclophyllidea</taxon>
        <taxon>Mesocestoididae</taxon>
        <taxon>Mesocestoides</taxon>
    </lineage>
</organism>
<evidence type="ECO:0000256" key="3">
    <source>
        <dbReference type="SAM" id="MobiDB-lite"/>
    </source>
</evidence>
<evidence type="ECO:0000259" key="4">
    <source>
        <dbReference type="PROSITE" id="PS50002"/>
    </source>
</evidence>